<dbReference type="Proteomes" id="UP000451471">
    <property type="component" value="Unassembled WGS sequence"/>
</dbReference>
<gene>
    <name evidence="2" type="ORF">GQS65_01165</name>
</gene>
<evidence type="ECO:0000256" key="1">
    <source>
        <dbReference type="SAM" id="MobiDB-lite"/>
    </source>
</evidence>
<proteinExistence type="predicted"/>
<feature type="compositionally biased region" description="Polar residues" evidence="1">
    <location>
        <begin position="1"/>
        <end position="13"/>
    </location>
</feature>
<dbReference type="RefSeq" id="WP_158202844.1">
    <property type="nucleotide sequence ID" value="NZ_WSZK01000004.1"/>
</dbReference>
<name>A0A6B0GI47_9EURY</name>
<protein>
    <submittedName>
        <fullName evidence="2">Uncharacterized protein</fullName>
    </submittedName>
</protein>
<feature type="region of interest" description="Disordered" evidence="1">
    <location>
        <begin position="1"/>
        <end position="36"/>
    </location>
</feature>
<evidence type="ECO:0000313" key="2">
    <source>
        <dbReference type="EMBL" id="MWG33109.1"/>
    </source>
</evidence>
<reference evidence="2 3" key="1">
    <citation type="submission" date="2019-12" db="EMBL/GenBank/DDBJ databases">
        <title>Halocatena pleomorpha gen. nov. sp. nov., an extremely halophilic archaeon of family Halobacteriaceae isolated from saltpan soil.</title>
        <authorList>
            <person name="Pal Y."/>
            <person name="Verma A."/>
            <person name="Krishnamurthi S."/>
            <person name="Kumar P."/>
        </authorList>
    </citation>
    <scope>NUCLEOTIDE SEQUENCE [LARGE SCALE GENOMIC DNA]</scope>
    <source>
        <strain evidence="2 3">JCM 16495</strain>
    </source>
</reference>
<organism evidence="2 3">
    <name type="scientific">Halomarina oriensis</name>
    <dbReference type="NCBI Taxonomy" id="671145"/>
    <lineage>
        <taxon>Archaea</taxon>
        <taxon>Methanobacteriati</taxon>
        <taxon>Methanobacteriota</taxon>
        <taxon>Stenosarchaea group</taxon>
        <taxon>Halobacteria</taxon>
        <taxon>Halobacteriales</taxon>
        <taxon>Natronomonadaceae</taxon>
        <taxon>Halomarina</taxon>
    </lineage>
</organism>
<accession>A0A6B0GI47</accession>
<dbReference type="AlphaFoldDB" id="A0A6B0GI47"/>
<comment type="caution">
    <text evidence="2">The sequence shown here is derived from an EMBL/GenBank/DDBJ whole genome shotgun (WGS) entry which is preliminary data.</text>
</comment>
<dbReference type="EMBL" id="WSZK01000004">
    <property type="protein sequence ID" value="MWG33109.1"/>
    <property type="molecule type" value="Genomic_DNA"/>
</dbReference>
<keyword evidence="3" id="KW-1185">Reference proteome</keyword>
<sequence>MSHQTQSSRSPSGATPYESIDENPVGRGTAKKEGGSLRMTIDVEACRDVGIEPSEMEHGDEEVFFISTSDEFPGRIILDRMG</sequence>
<evidence type="ECO:0000313" key="3">
    <source>
        <dbReference type="Proteomes" id="UP000451471"/>
    </source>
</evidence>